<evidence type="ECO:0000313" key="4">
    <source>
        <dbReference type="EMBL" id="RJE23685.1"/>
    </source>
</evidence>
<dbReference type="InterPro" id="IPR001087">
    <property type="entry name" value="GDSL"/>
</dbReference>
<sequence length="296" mass="32517">MKVPVTILRAGIITTVAGAPLVEQSANPTYFFTFGNSYTMTSFSASGEQPSPSNPMGNPSLGTGTTTGGINWVGYLTTQQNTSLVQSYNLAIGGASIDNEIIKTQSPDMVSQVNTFQNVYSQKPESAPWTGENAVFGFWIGINDAGWGYSSTDANQIVPKLMDRYESLIENIYNDGGRKFLLINVPPTSRSPNFISQGEDAMAKHAAWVDVFNKELASMIEGFKGKHSDVTTVLYDSYAFMSKVLNSPTEYEFPDATCIDDDGERCVWWNDYHPGKKYHRFQAEDMKGVLGSLGPW</sequence>
<dbReference type="Gene3D" id="3.40.50.1110">
    <property type="entry name" value="SGNH hydrolase"/>
    <property type="match status" value="1"/>
</dbReference>
<feature type="region of interest" description="Disordered" evidence="2">
    <location>
        <begin position="43"/>
        <end position="63"/>
    </location>
</feature>
<dbReference type="STRING" id="2070753.A0A3A3A0L8"/>
<dbReference type="GO" id="GO:0016788">
    <property type="term" value="F:hydrolase activity, acting on ester bonds"/>
    <property type="evidence" value="ECO:0007669"/>
    <property type="project" value="InterPro"/>
</dbReference>
<organism evidence="4 5">
    <name type="scientific">Aspergillus sclerotialis</name>
    <dbReference type="NCBI Taxonomy" id="2070753"/>
    <lineage>
        <taxon>Eukaryota</taxon>
        <taxon>Fungi</taxon>
        <taxon>Dikarya</taxon>
        <taxon>Ascomycota</taxon>
        <taxon>Pezizomycotina</taxon>
        <taxon>Eurotiomycetes</taxon>
        <taxon>Eurotiomycetidae</taxon>
        <taxon>Eurotiales</taxon>
        <taxon>Aspergillaceae</taxon>
        <taxon>Aspergillus</taxon>
        <taxon>Aspergillus subgen. Polypaecilum</taxon>
    </lineage>
</organism>
<keyword evidence="1 4" id="KW-0378">Hydrolase</keyword>
<dbReference type="OrthoDB" id="1600564at2759"/>
<dbReference type="EMBL" id="MVGC01000109">
    <property type="protein sequence ID" value="RJE23685.1"/>
    <property type="molecule type" value="Genomic_DNA"/>
</dbReference>
<evidence type="ECO:0000256" key="1">
    <source>
        <dbReference type="ARBA" id="ARBA00022801"/>
    </source>
</evidence>
<dbReference type="AlphaFoldDB" id="A0A3A3A0L8"/>
<dbReference type="InterPro" id="IPR051058">
    <property type="entry name" value="GDSL_Est/Lipase"/>
</dbReference>
<gene>
    <name evidence="4" type="ORF">PHISCL_03980</name>
</gene>
<proteinExistence type="predicted"/>
<accession>A0A3A3A0L8</accession>
<reference evidence="5" key="1">
    <citation type="submission" date="2017-02" db="EMBL/GenBank/DDBJ databases">
        <authorList>
            <person name="Tafer H."/>
            <person name="Lopandic K."/>
        </authorList>
    </citation>
    <scope>NUCLEOTIDE SEQUENCE [LARGE SCALE GENOMIC DNA]</scope>
    <source>
        <strain evidence="5">CBS 366.77</strain>
    </source>
</reference>
<dbReference type="SUPFAM" id="SSF52266">
    <property type="entry name" value="SGNH hydrolase"/>
    <property type="match status" value="1"/>
</dbReference>
<protein>
    <submittedName>
        <fullName evidence="4">Cellulose-binding GDSL lipase acylhydrolase</fullName>
    </submittedName>
</protein>
<feature type="chain" id="PRO_5017191170" evidence="3">
    <location>
        <begin position="19"/>
        <end position="296"/>
    </location>
</feature>
<dbReference type="InterPro" id="IPR036514">
    <property type="entry name" value="SGNH_hydro_sf"/>
</dbReference>
<evidence type="ECO:0000313" key="5">
    <source>
        <dbReference type="Proteomes" id="UP000266188"/>
    </source>
</evidence>
<keyword evidence="5" id="KW-1185">Reference proteome</keyword>
<name>A0A3A3A0L8_9EURO</name>
<keyword evidence="3" id="KW-0732">Signal</keyword>
<dbReference type="PANTHER" id="PTHR45648:SF22">
    <property type="entry name" value="GDSL LIPASE_ACYLHYDROLASE FAMILY PROTEIN (AFU_ORTHOLOGUE AFUA_4G14700)"/>
    <property type="match status" value="1"/>
</dbReference>
<dbReference type="CDD" id="cd01846">
    <property type="entry name" value="fatty_acyltransferase_like"/>
    <property type="match status" value="1"/>
</dbReference>
<dbReference type="Pfam" id="PF00657">
    <property type="entry name" value="Lipase_GDSL"/>
    <property type="match status" value="1"/>
</dbReference>
<dbReference type="Proteomes" id="UP000266188">
    <property type="component" value="Unassembled WGS sequence"/>
</dbReference>
<evidence type="ECO:0000256" key="2">
    <source>
        <dbReference type="SAM" id="MobiDB-lite"/>
    </source>
</evidence>
<evidence type="ECO:0000256" key="3">
    <source>
        <dbReference type="SAM" id="SignalP"/>
    </source>
</evidence>
<comment type="caution">
    <text evidence="4">The sequence shown here is derived from an EMBL/GenBank/DDBJ whole genome shotgun (WGS) entry which is preliminary data.</text>
</comment>
<dbReference type="PANTHER" id="PTHR45648">
    <property type="entry name" value="GDSL LIPASE/ACYLHYDROLASE FAMILY PROTEIN (AFU_ORTHOLOGUE AFUA_4G14700)"/>
    <property type="match status" value="1"/>
</dbReference>
<feature type="signal peptide" evidence="3">
    <location>
        <begin position="1"/>
        <end position="18"/>
    </location>
</feature>